<proteinExistence type="predicted"/>
<dbReference type="InterPro" id="IPR036520">
    <property type="entry name" value="UPF0759_sf"/>
</dbReference>
<dbReference type="PANTHER" id="PTHR30348:SF4">
    <property type="entry name" value="DUF72 DOMAIN-CONTAINING PROTEIN"/>
    <property type="match status" value="1"/>
</dbReference>
<comment type="caution">
    <text evidence="1">The sequence shown here is derived from an EMBL/GenBank/DDBJ whole genome shotgun (WGS) entry which is preliminary data.</text>
</comment>
<dbReference type="EMBL" id="BMWV01000019">
    <property type="protein sequence ID" value="GGY65318.1"/>
    <property type="molecule type" value="Genomic_DNA"/>
</dbReference>
<evidence type="ECO:0008006" key="3">
    <source>
        <dbReference type="Google" id="ProtNLM"/>
    </source>
</evidence>
<sequence>MKEAGAGVGAKSRAQLRIGISGWRYEPWRKVFYPADLAQARELDFASRMLPTIEINGSFYSLQRPKSYQEWYDATPEGFVFAHKGNRFITHMRRLRDPAPSLSNVFASGVLALRDKLGPFLWQLPPNFQFDAGVIEAFLAALPHDTAAALEMARQHEPRMEGRAFLEIDRKRKLRHALEIRHESFADAAFVKLLRKYKVALVVADTAGKWPGYEDVTADFMYLRLHGEKELYAGGYTDEALNGWARKIRAWSTGGQPGDARLITAAAPPKRASRDIYCYFDNDIKVHAPFDARRLLARLDADAALPALIDPRPDVDRGLR</sequence>
<reference evidence="1" key="1">
    <citation type="journal article" date="2014" name="Int. J. Syst. Evol. Microbiol.">
        <title>Complete genome sequence of Corynebacterium casei LMG S-19264T (=DSM 44701T), isolated from a smear-ripened cheese.</title>
        <authorList>
            <consortium name="US DOE Joint Genome Institute (JGI-PGF)"/>
            <person name="Walter F."/>
            <person name="Albersmeier A."/>
            <person name="Kalinowski J."/>
            <person name="Ruckert C."/>
        </authorList>
    </citation>
    <scope>NUCLEOTIDE SEQUENCE</scope>
    <source>
        <strain evidence="1">KCTC 12343</strain>
    </source>
</reference>
<evidence type="ECO:0000313" key="1">
    <source>
        <dbReference type="EMBL" id="GGY65318.1"/>
    </source>
</evidence>
<name>A0AA88C5T8_9BURK</name>
<dbReference type="AlphaFoldDB" id="A0AA88C5T8"/>
<organism evidence="1 2">
    <name type="scientific">Pseudoduganella albidiflava</name>
    <dbReference type="NCBI Taxonomy" id="321983"/>
    <lineage>
        <taxon>Bacteria</taxon>
        <taxon>Pseudomonadati</taxon>
        <taxon>Pseudomonadota</taxon>
        <taxon>Betaproteobacteria</taxon>
        <taxon>Burkholderiales</taxon>
        <taxon>Oxalobacteraceae</taxon>
        <taxon>Telluria group</taxon>
        <taxon>Pseudoduganella</taxon>
    </lineage>
</organism>
<dbReference type="Proteomes" id="UP000628442">
    <property type="component" value="Unassembled WGS sequence"/>
</dbReference>
<protein>
    <recommendedName>
        <fullName evidence="3">DUF72 domain-containing protein</fullName>
    </recommendedName>
</protein>
<dbReference type="PANTHER" id="PTHR30348">
    <property type="entry name" value="UNCHARACTERIZED PROTEIN YECE"/>
    <property type="match status" value="1"/>
</dbReference>
<accession>A0AA88C5T8</accession>
<dbReference type="SUPFAM" id="SSF117396">
    <property type="entry name" value="TM1631-like"/>
    <property type="match status" value="1"/>
</dbReference>
<reference evidence="1" key="2">
    <citation type="submission" date="2022-12" db="EMBL/GenBank/DDBJ databases">
        <authorList>
            <person name="Sun Q."/>
            <person name="Kim S."/>
        </authorList>
    </citation>
    <scope>NUCLEOTIDE SEQUENCE</scope>
    <source>
        <strain evidence="1">KCTC 12343</strain>
    </source>
</reference>
<dbReference type="Gene3D" id="3.20.20.410">
    <property type="entry name" value="Protein of unknown function UPF0759"/>
    <property type="match status" value="1"/>
</dbReference>
<dbReference type="Pfam" id="PF01904">
    <property type="entry name" value="DUF72"/>
    <property type="match status" value="1"/>
</dbReference>
<evidence type="ECO:0000313" key="2">
    <source>
        <dbReference type="Proteomes" id="UP000628442"/>
    </source>
</evidence>
<dbReference type="InterPro" id="IPR002763">
    <property type="entry name" value="DUF72"/>
</dbReference>
<gene>
    <name evidence="1" type="ORF">GCM10007387_54540</name>
</gene>